<dbReference type="OrthoDB" id="1795755at2"/>
<reference evidence="2 3" key="1">
    <citation type="submission" date="2017-06" db="EMBL/GenBank/DDBJ databases">
        <authorList>
            <person name="Kim H.J."/>
            <person name="Triplett B.A."/>
        </authorList>
    </citation>
    <scope>NUCLEOTIDE SEQUENCE [LARGE SCALE GENOMIC DNA]</scope>
    <source>
        <strain evidence="2 3">SCA</strain>
    </source>
</reference>
<accession>A0A239AH26</accession>
<keyword evidence="1" id="KW-0175">Coiled coil</keyword>
<sequence>MKKILLTLFICSLVVAIGAGFWGYRYFFGVDDQLRTQLQEEFNQDFFSFKDLDLDSELIQDSTNNNNNMQATTGNTTTEAIANKYTRKLENLEAAAAEKVDVLFRKAYEEYLQEGSKNQLNQTQLARKYLQAGNMLEKSIEDIFNGLITEMEIELKTNNLPTDLVKEAKEEYDQMIKEKKAVIMQQLEGHL</sequence>
<evidence type="ECO:0000256" key="1">
    <source>
        <dbReference type="SAM" id="Coils"/>
    </source>
</evidence>
<organism evidence="2 3">
    <name type="scientific">Anaerovirgula multivorans</name>
    <dbReference type="NCBI Taxonomy" id="312168"/>
    <lineage>
        <taxon>Bacteria</taxon>
        <taxon>Bacillati</taxon>
        <taxon>Bacillota</taxon>
        <taxon>Clostridia</taxon>
        <taxon>Peptostreptococcales</taxon>
        <taxon>Natronincolaceae</taxon>
        <taxon>Anaerovirgula</taxon>
    </lineage>
</organism>
<dbReference type="Proteomes" id="UP000198304">
    <property type="component" value="Unassembled WGS sequence"/>
</dbReference>
<feature type="coiled-coil region" evidence="1">
    <location>
        <begin position="75"/>
        <end position="102"/>
    </location>
</feature>
<evidence type="ECO:0000313" key="3">
    <source>
        <dbReference type="Proteomes" id="UP000198304"/>
    </source>
</evidence>
<evidence type="ECO:0000313" key="2">
    <source>
        <dbReference type="EMBL" id="SNR94947.1"/>
    </source>
</evidence>
<name>A0A239AH26_9FIRM</name>
<dbReference type="EMBL" id="FZOJ01000002">
    <property type="protein sequence ID" value="SNR94947.1"/>
    <property type="molecule type" value="Genomic_DNA"/>
</dbReference>
<dbReference type="RefSeq" id="WP_089281244.1">
    <property type="nucleotide sequence ID" value="NZ_FZOJ01000002.1"/>
</dbReference>
<proteinExistence type="predicted"/>
<protein>
    <submittedName>
        <fullName evidence="2">Uncharacterized protein</fullName>
    </submittedName>
</protein>
<keyword evidence="3" id="KW-1185">Reference proteome</keyword>
<dbReference type="AlphaFoldDB" id="A0A239AH26"/>
<gene>
    <name evidence="2" type="ORF">SAMN05446037_100236</name>
</gene>